<comment type="caution">
    <text evidence="2">The sequence shown here is derived from an EMBL/GenBank/DDBJ whole genome shotgun (WGS) entry which is preliminary data.</text>
</comment>
<name>A0ABD3HMK7_9MARC</name>
<feature type="compositionally biased region" description="Basic and acidic residues" evidence="1">
    <location>
        <begin position="248"/>
        <end position="260"/>
    </location>
</feature>
<dbReference type="EMBL" id="JBJQOH010000003">
    <property type="protein sequence ID" value="KAL3692623.1"/>
    <property type="molecule type" value="Genomic_DNA"/>
</dbReference>
<dbReference type="Proteomes" id="UP001633002">
    <property type="component" value="Unassembled WGS sequence"/>
</dbReference>
<evidence type="ECO:0000313" key="3">
    <source>
        <dbReference type="Proteomes" id="UP001633002"/>
    </source>
</evidence>
<sequence length="296" mass="33479">MELFSIKQEARLKAAEQRAATSSQTKEVPKAKTASKKVTKKNIDASITIGIAGADVYGEVFDRLASYMDQYAMMGIMAFERGDAHLLLHIQGMISTQTTSTRKLKQDIKAAIGWDVEAPMEEDRRMHSIHGASEFKNRVQLTPTNVLAMALQFRKYRVKNPVSVTFGSCIKQMVSTWQYMSAIRWPTMSEISLYRAEKLWQSCVCPDGITMSDVDHIFFGQAPSEQYMNSSHGTKLMIADWRERITDIPTVREDSPKSEPQRLITPPRTLKTEDKAEAAMKPTHVKLRTDNEPNSK</sequence>
<reference evidence="2 3" key="1">
    <citation type="submission" date="2024-09" db="EMBL/GenBank/DDBJ databases">
        <title>Chromosome-scale assembly of Riccia sorocarpa.</title>
        <authorList>
            <person name="Paukszto L."/>
        </authorList>
    </citation>
    <scope>NUCLEOTIDE SEQUENCE [LARGE SCALE GENOMIC DNA]</scope>
    <source>
        <strain evidence="2">LP-2024</strain>
        <tissue evidence="2">Aerial parts of the thallus</tissue>
    </source>
</reference>
<organism evidence="2 3">
    <name type="scientific">Riccia sorocarpa</name>
    <dbReference type="NCBI Taxonomy" id="122646"/>
    <lineage>
        <taxon>Eukaryota</taxon>
        <taxon>Viridiplantae</taxon>
        <taxon>Streptophyta</taxon>
        <taxon>Embryophyta</taxon>
        <taxon>Marchantiophyta</taxon>
        <taxon>Marchantiopsida</taxon>
        <taxon>Marchantiidae</taxon>
        <taxon>Marchantiales</taxon>
        <taxon>Ricciaceae</taxon>
        <taxon>Riccia</taxon>
    </lineage>
</organism>
<evidence type="ECO:0000313" key="2">
    <source>
        <dbReference type="EMBL" id="KAL3692623.1"/>
    </source>
</evidence>
<protein>
    <submittedName>
        <fullName evidence="2">Uncharacterized protein</fullName>
    </submittedName>
</protein>
<accession>A0ABD3HMK7</accession>
<keyword evidence="3" id="KW-1185">Reference proteome</keyword>
<proteinExistence type="predicted"/>
<dbReference type="AlphaFoldDB" id="A0ABD3HMK7"/>
<feature type="compositionally biased region" description="Basic and acidic residues" evidence="1">
    <location>
        <begin position="287"/>
        <end position="296"/>
    </location>
</feature>
<evidence type="ECO:0000256" key="1">
    <source>
        <dbReference type="SAM" id="MobiDB-lite"/>
    </source>
</evidence>
<feature type="region of interest" description="Disordered" evidence="1">
    <location>
        <begin position="248"/>
        <end position="296"/>
    </location>
</feature>
<gene>
    <name evidence="2" type="ORF">R1sor_006274</name>
</gene>